<reference evidence="2 3" key="1">
    <citation type="submission" date="2018-08" db="EMBL/GenBank/DDBJ databases">
        <title>Comparative analysis of Burkholderia isolates from Puerto Rico.</title>
        <authorList>
            <person name="Hall C."/>
            <person name="Sahl J."/>
            <person name="Wagner D."/>
        </authorList>
    </citation>
    <scope>NUCLEOTIDE SEQUENCE [LARGE SCALE GENOMIC DNA]</scope>
    <source>
        <strain evidence="2 3">Bp9025</strain>
    </source>
</reference>
<comment type="caution">
    <text evidence="2">The sequence shown here is derived from an EMBL/GenBank/DDBJ whole genome shotgun (WGS) entry which is preliminary data.</text>
</comment>
<dbReference type="EMBL" id="QTQV01000039">
    <property type="protein sequence ID" value="RQT04340.1"/>
    <property type="molecule type" value="Genomic_DNA"/>
</dbReference>
<feature type="compositionally biased region" description="Acidic residues" evidence="1">
    <location>
        <begin position="52"/>
        <end position="66"/>
    </location>
</feature>
<feature type="region of interest" description="Disordered" evidence="1">
    <location>
        <begin position="49"/>
        <end position="72"/>
    </location>
</feature>
<dbReference type="RefSeq" id="WP_124585466.1">
    <property type="nucleotide sequence ID" value="NZ_QTQV01000039.1"/>
</dbReference>
<accession>A0A3N8NZD6</accession>
<sequence>MSDTTKTYDDALNEAINAIAVLDDDMRQRLYEAEKENDRATDEWLAEWAADYAEEHEDDDDPEGDGWDLAQQTPEWGEVCKEVFSEIAEAYGVGEELLGHAVALLNNSNGWALVEQRRIELGLVTVN</sequence>
<dbReference type="AlphaFoldDB" id="A0A3N8NZD6"/>
<protein>
    <submittedName>
        <fullName evidence="2">Uncharacterized protein</fullName>
    </submittedName>
</protein>
<name>A0A3N8NZD6_9BURK</name>
<evidence type="ECO:0000256" key="1">
    <source>
        <dbReference type="SAM" id="MobiDB-lite"/>
    </source>
</evidence>
<proteinExistence type="predicted"/>
<gene>
    <name evidence="2" type="ORF">DF051_36890</name>
</gene>
<evidence type="ECO:0000313" key="2">
    <source>
        <dbReference type="EMBL" id="RQT04340.1"/>
    </source>
</evidence>
<dbReference type="Proteomes" id="UP000277921">
    <property type="component" value="Unassembled WGS sequence"/>
</dbReference>
<evidence type="ECO:0000313" key="3">
    <source>
        <dbReference type="Proteomes" id="UP000277921"/>
    </source>
</evidence>
<organism evidence="2 3">
    <name type="scientific">Burkholderia contaminans</name>
    <dbReference type="NCBI Taxonomy" id="488447"/>
    <lineage>
        <taxon>Bacteria</taxon>
        <taxon>Pseudomonadati</taxon>
        <taxon>Pseudomonadota</taxon>
        <taxon>Betaproteobacteria</taxon>
        <taxon>Burkholderiales</taxon>
        <taxon>Burkholderiaceae</taxon>
        <taxon>Burkholderia</taxon>
        <taxon>Burkholderia cepacia complex</taxon>
    </lineage>
</organism>